<name>A0A6A0B585_9LACT</name>
<keyword evidence="1" id="KW-0812">Transmembrane</keyword>
<dbReference type="RefSeq" id="WP_172356218.1">
    <property type="nucleotide sequence ID" value="NZ_BLLH01000004.1"/>
</dbReference>
<comment type="caution">
    <text evidence="2">The sequence shown here is derived from an EMBL/GenBank/DDBJ whole genome shotgun (WGS) entry which is preliminary data.</text>
</comment>
<dbReference type="InterPro" id="IPR021688">
    <property type="entry name" value="DUF3270"/>
</dbReference>
<evidence type="ECO:0000256" key="1">
    <source>
        <dbReference type="SAM" id="Phobius"/>
    </source>
</evidence>
<accession>A0A6A0B585</accession>
<dbReference type="EMBL" id="BLLH01000004">
    <property type="protein sequence ID" value="GFH40569.1"/>
    <property type="molecule type" value="Genomic_DNA"/>
</dbReference>
<feature type="transmembrane region" description="Helical" evidence="1">
    <location>
        <begin position="66"/>
        <end position="87"/>
    </location>
</feature>
<sequence>MEAPKYDEDIENWQSPTRDYLAEEKVADETLTAERYTELTFFANIAIFSIFMVISCYIFAAILPNFLAVLLAIASSYYLLQVSKQAIKILLSHIKK</sequence>
<evidence type="ECO:0000313" key="2">
    <source>
        <dbReference type="EMBL" id="GFH40569.1"/>
    </source>
</evidence>
<gene>
    <name evidence="2" type="ORF">Hs20B_09670</name>
</gene>
<dbReference type="Pfam" id="PF11674">
    <property type="entry name" value="DUF3270"/>
    <property type="match status" value="1"/>
</dbReference>
<organism evidence="2 3">
    <name type="scientific">Pseudolactococcus insecticola</name>
    <dbReference type="NCBI Taxonomy" id="2709158"/>
    <lineage>
        <taxon>Bacteria</taxon>
        <taxon>Bacillati</taxon>
        <taxon>Bacillota</taxon>
        <taxon>Bacilli</taxon>
        <taxon>Lactobacillales</taxon>
        <taxon>Streptococcaceae</taxon>
        <taxon>Pseudolactococcus</taxon>
    </lineage>
</organism>
<reference evidence="2 3" key="1">
    <citation type="submission" date="2020-02" db="EMBL/GenBank/DDBJ databases">
        <title>Draft genome sequence of Lactococcus sp. Hs20B0-1.</title>
        <authorList>
            <person name="Noda S."/>
            <person name="Yuki M."/>
            <person name="Ohkuma M."/>
        </authorList>
    </citation>
    <scope>NUCLEOTIDE SEQUENCE [LARGE SCALE GENOMIC DNA]</scope>
    <source>
        <strain evidence="2 3">Hs20B0-1</strain>
    </source>
</reference>
<evidence type="ECO:0008006" key="4">
    <source>
        <dbReference type="Google" id="ProtNLM"/>
    </source>
</evidence>
<evidence type="ECO:0000313" key="3">
    <source>
        <dbReference type="Proteomes" id="UP000475928"/>
    </source>
</evidence>
<keyword evidence="1" id="KW-1133">Transmembrane helix</keyword>
<keyword evidence="3" id="KW-1185">Reference proteome</keyword>
<dbReference type="Proteomes" id="UP000475928">
    <property type="component" value="Unassembled WGS sequence"/>
</dbReference>
<protein>
    <recommendedName>
        <fullName evidence="4">DUF3270 domain-containing protein</fullName>
    </recommendedName>
</protein>
<feature type="transmembrane region" description="Helical" evidence="1">
    <location>
        <begin position="41"/>
        <end position="60"/>
    </location>
</feature>
<proteinExistence type="predicted"/>
<keyword evidence="1" id="KW-0472">Membrane</keyword>
<dbReference type="AlphaFoldDB" id="A0A6A0B585"/>